<feature type="region of interest" description="Disordered" evidence="1">
    <location>
        <begin position="16"/>
        <end position="38"/>
    </location>
</feature>
<accession>A0AAV7J7P5</accession>
<keyword evidence="3" id="KW-1185">Reference proteome</keyword>
<name>A0AAV7J7P5_COTGL</name>
<protein>
    <submittedName>
        <fullName evidence="2">Uncharacterized protein</fullName>
    </submittedName>
</protein>
<evidence type="ECO:0000313" key="3">
    <source>
        <dbReference type="Proteomes" id="UP000826195"/>
    </source>
</evidence>
<organism evidence="2 3">
    <name type="scientific">Cotesia glomerata</name>
    <name type="common">Lepidopteran parasitic wasp</name>
    <name type="synonym">Apanteles glomeratus</name>
    <dbReference type="NCBI Taxonomy" id="32391"/>
    <lineage>
        <taxon>Eukaryota</taxon>
        <taxon>Metazoa</taxon>
        <taxon>Ecdysozoa</taxon>
        <taxon>Arthropoda</taxon>
        <taxon>Hexapoda</taxon>
        <taxon>Insecta</taxon>
        <taxon>Pterygota</taxon>
        <taxon>Neoptera</taxon>
        <taxon>Endopterygota</taxon>
        <taxon>Hymenoptera</taxon>
        <taxon>Apocrita</taxon>
        <taxon>Ichneumonoidea</taxon>
        <taxon>Braconidae</taxon>
        <taxon>Microgastrinae</taxon>
        <taxon>Cotesia</taxon>
    </lineage>
</organism>
<proteinExistence type="predicted"/>
<evidence type="ECO:0000313" key="2">
    <source>
        <dbReference type="EMBL" id="KAH0569170.1"/>
    </source>
</evidence>
<gene>
    <name evidence="2" type="ORF">KQX54_021882</name>
</gene>
<dbReference type="EMBL" id="JAHXZJ010000001">
    <property type="protein sequence ID" value="KAH0569170.1"/>
    <property type="molecule type" value="Genomic_DNA"/>
</dbReference>
<reference evidence="2 3" key="1">
    <citation type="journal article" date="2021" name="J. Hered.">
        <title>A chromosome-level genome assembly of the parasitoid wasp, Cotesia glomerata (Hymenoptera: Braconidae).</title>
        <authorList>
            <person name="Pinto B.J."/>
            <person name="Weis J.J."/>
            <person name="Gamble T."/>
            <person name="Ode P.J."/>
            <person name="Paul R."/>
            <person name="Zaspel J.M."/>
        </authorList>
    </citation>
    <scope>NUCLEOTIDE SEQUENCE [LARGE SCALE GENOMIC DNA]</scope>
    <source>
        <strain evidence="2">CgM1</strain>
    </source>
</reference>
<evidence type="ECO:0000256" key="1">
    <source>
        <dbReference type="SAM" id="MobiDB-lite"/>
    </source>
</evidence>
<comment type="caution">
    <text evidence="2">The sequence shown here is derived from an EMBL/GenBank/DDBJ whole genome shotgun (WGS) entry which is preliminary data.</text>
</comment>
<sequence>MRSALAVDVVRALRRKTKDEKGRKPRSGAGELSFHSLRSPDKTLSLGLLANDQVNEGNGSEGGGGRNPFIRLPIVDVVC</sequence>
<dbReference type="AlphaFoldDB" id="A0AAV7J7P5"/>
<dbReference type="Proteomes" id="UP000826195">
    <property type="component" value="Unassembled WGS sequence"/>
</dbReference>